<evidence type="ECO:0000256" key="7">
    <source>
        <dbReference type="SAM" id="SignalP"/>
    </source>
</evidence>
<evidence type="ECO:0000256" key="5">
    <source>
        <dbReference type="ARBA" id="ARBA00023004"/>
    </source>
</evidence>
<dbReference type="EMBL" id="FZQB01000002">
    <property type="protein sequence ID" value="SNT71887.1"/>
    <property type="molecule type" value="Genomic_DNA"/>
</dbReference>
<dbReference type="InterPro" id="IPR036909">
    <property type="entry name" value="Cyt_c-like_dom_sf"/>
</dbReference>
<dbReference type="Proteomes" id="UP000198307">
    <property type="component" value="Unassembled WGS sequence"/>
</dbReference>
<accession>A0A239PQ82</accession>
<evidence type="ECO:0000313" key="10">
    <source>
        <dbReference type="Proteomes" id="UP000198307"/>
    </source>
</evidence>
<name>A0A239PQ82_9RHOB</name>
<dbReference type="PROSITE" id="PS51007">
    <property type="entry name" value="CYTC"/>
    <property type="match status" value="1"/>
</dbReference>
<gene>
    <name evidence="9" type="ORF">SAMN05444959_102407</name>
</gene>
<feature type="chain" id="PRO_5012105173" evidence="7">
    <location>
        <begin position="21"/>
        <end position="142"/>
    </location>
</feature>
<evidence type="ECO:0000256" key="4">
    <source>
        <dbReference type="ARBA" id="ARBA00022982"/>
    </source>
</evidence>
<keyword evidence="3 6" id="KW-0479">Metal-binding</keyword>
<feature type="domain" description="Cytochrome c" evidence="8">
    <location>
        <begin position="23"/>
        <end position="140"/>
    </location>
</feature>
<feature type="signal peptide" evidence="7">
    <location>
        <begin position="1"/>
        <end position="20"/>
    </location>
</feature>
<protein>
    <submittedName>
        <fullName evidence="9">Cytochrome c</fullName>
    </submittedName>
</protein>
<evidence type="ECO:0000256" key="6">
    <source>
        <dbReference type="PROSITE-ProRule" id="PRU00433"/>
    </source>
</evidence>
<keyword evidence="2 6" id="KW-0349">Heme</keyword>
<evidence type="ECO:0000256" key="1">
    <source>
        <dbReference type="ARBA" id="ARBA00022448"/>
    </source>
</evidence>
<reference evidence="9 10" key="1">
    <citation type="submission" date="2017-07" db="EMBL/GenBank/DDBJ databases">
        <authorList>
            <person name="Sun Z.S."/>
            <person name="Albrecht U."/>
            <person name="Echele G."/>
            <person name="Lee C.C."/>
        </authorList>
    </citation>
    <scope>NUCLEOTIDE SEQUENCE [LARGE SCALE GENOMIC DNA]</scope>
    <source>
        <strain evidence="9 10">DSM 14827</strain>
    </source>
</reference>
<evidence type="ECO:0000259" key="8">
    <source>
        <dbReference type="PROSITE" id="PS51007"/>
    </source>
</evidence>
<dbReference type="PANTHER" id="PTHR11961">
    <property type="entry name" value="CYTOCHROME C"/>
    <property type="match status" value="1"/>
</dbReference>
<proteinExistence type="predicted"/>
<dbReference type="SUPFAM" id="SSF46626">
    <property type="entry name" value="Cytochrome c"/>
    <property type="match status" value="1"/>
</dbReference>
<dbReference type="GO" id="GO:0046872">
    <property type="term" value="F:metal ion binding"/>
    <property type="evidence" value="ECO:0007669"/>
    <property type="project" value="UniProtKB-KW"/>
</dbReference>
<keyword evidence="7" id="KW-0732">Signal</keyword>
<dbReference type="GO" id="GO:0009055">
    <property type="term" value="F:electron transfer activity"/>
    <property type="evidence" value="ECO:0007669"/>
    <property type="project" value="InterPro"/>
</dbReference>
<dbReference type="InterPro" id="IPR002327">
    <property type="entry name" value="Cyt_c_1A/1B"/>
</dbReference>
<keyword evidence="10" id="KW-1185">Reference proteome</keyword>
<dbReference type="GO" id="GO:0020037">
    <property type="term" value="F:heme binding"/>
    <property type="evidence" value="ECO:0007669"/>
    <property type="project" value="InterPro"/>
</dbReference>
<organism evidence="9 10">
    <name type="scientific">Paracoccus seriniphilus</name>
    <dbReference type="NCBI Taxonomy" id="184748"/>
    <lineage>
        <taxon>Bacteria</taxon>
        <taxon>Pseudomonadati</taxon>
        <taxon>Pseudomonadota</taxon>
        <taxon>Alphaproteobacteria</taxon>
        <taxon>Rhodobacterales</taxon>
        <taxon>Paracoccaceae</taxon>
        <taxon>Paracoccus</taxon>
    </lineage>
</organism>
<evidence type="ECO:0000256" key="3">
    <source>
        <dbReference type="ARBA" id="ARBA00022723"/>
    </source>
</evidence>
<dbReference type="AlphaFoldDB" id="A0A239PQ82"/>
<dbReference type="OrthoDB" id="9805828at2"/>
<sequence length="142" mass="15288">MKFATIGALLGVTLAMPAFAQDGDIAKGEKEFRKCKACHMIESPEGETIVKGGKTGPNLYGVIGRAAGSQEDFKYSDALTELNATGEVWTSEDLAEYITDPNTFVREKTGDKKAKTKMTFKMRKNQADVAAFLASVSPDAAE</sequence>
<keyword evidence="4" id="KW-0249">Electron transport</keyword>
<dbReference type="RefSeq" id="WP_089343221.1">
    <property type="nucleotide sequence ID" value="NZ_CP067129.1"/>
</dbReference>
<dbReference type="InterPro" id="IPR009056">
    <property type="entry name" value="Cyt_c-like_dom"/>
</dbReference>
<evidence type="ECO:0000313" key="9">
    <source>
        <dbReference type="EMBL" id="SNT71887.1"/>
    </source>
</evidence>
<keyword evidence="1" id="KW-0813">Transport</keyword>
<evidence type="ECO:0000256" key="2">
    <source>
        <dbReference type="ARBA" id="ARBA00022617"/>
    </source>
</evidence>
<dbReference type="Gene3D" id="1.10.760.10">
    <property type="entry name" value="Cytochrome c-like domain"/>
    <property type="match status" value="1"/>
</dbReference>
<keyword evidence="5 6" id="KW-0408">Iron</keyword>